<evidence type="ECO:0000259" key="5">
    <source>
        <dbReference type="Pfam" id="PF14008"/>
    </source>
</evidence>
<reference evidence="8" key="1">
    <citation type="submission" date="2011-02" db="EMBL/GenBank/DDBJ databases">
        <title>The Genome Sequence of Capsaspora owczarzaki ATCC 30864.</title>
        <authorList>
            <person name="Russ C."/>
            <person name="Cuomo C."/>
            <person name="Burger G."/>
            <person name="Gray M.W."/>
            <person name="Holland P.W.H."/>
            <person name="King N."/>
            <person name="Lang F.B.F."/>
            <person name="Roger A.J."/>
            <person name="Ruiz-Trillo I."/>
            <person name="Young S.K."/>
            <person name="Zeng Q."/>
            <person name="Gargeya S."/>
            <person name="Alvarado L."/>
            <person name="Berlin A."/>
            <person name="Chapman S.B."/>
            <person name="Chen Z."/>
            <person name="Freedman E."/>
            <person name="Gellesch M."/>
            <person name="Goldberg J."/>
            <person name="Griggs A."/>
            <person name="Gujja S."/>
            <person name="Heilman E."/>
            <person name="Heiman D."/>
            <person name="Howarth C."/>
            <person name="Mehta T."/>
            <person name="Neiman D."/>
            <person name="Pearson M."/>
            <person name="Roberts A."/>
            <person name="Saif S."/>
            <person name="Shea T."/>
            <person name="Shenoy N."/>
            <person name="Sisk P."/>
            <person name="Stolte C."/>
            <person name="Sykes S."/>
            <person name="White J."/>
            <person name="Yandava C."/>
            <person name="Haas B."/>
            <person name="Nusbaum C."/>
            <person name="Birren B."/>
        </authorList>
    </citation>
    <scope>NUCLEOTIDE SEQUENCE</scope>
    <source>
        <strain evidence="8">ATCC 30864</strain>
    </source>
</reference>
<dbReference type="GO" id="GO:0046872">
    <property type="term" value="F:metal ion binding"/>
    <property type="evidence" value="ECO:0007669"/>
    <property type="project" value="InterPro"/>
</dbReference>
<comment type="similarity">
    <text evidence="3">Belongs to the metallophosphoesterase superfamily. Purple acid phosphatase family.</text>
</comment>
<name>A0A0D2X5D2_CAPO3</name>
<protein>
    <recommendedName>
        <fullName evidence="3">Purple acid phosphatase</fullName>
        <ecNumber evidence="3">3.1.3.2</ecNumber>
    </recommendedName>
</protein>
<keyword evidence="2" id="KW-0325">Glycoprotein</keyword>
<dbReference type="EC" id="3.1.3.2" evidence="3"/>
<dbReference type="SUPFAM" id="SSF49363">
    <property type="entry name" value="Purple acid phosphatase, N-terminal domain"/>
    <property type="match status" value="1"/>
</dbReference>
<dbReference type="SUPFAM" id="SSF56300">
    <property type="entry name" value="Metallo-dependent phosphatases"/>
    <property type="match status" value="1"/>
</dbReference>
<dbReference type="eggNOG" id="KOG1378">
    <property type="taxonomic scope" value="Eukaryota"/>
</dbReference>
<dbReference type="Pfam" id="PF16656">
    <property type="entry name" value="Pur_ac_phosph_N"/>
    <property type="match status" value="1"/>
</dbReference>
<dbReference type="InterPro" id="IPR025733">
    <property type="entry name" value="PAPs_C"/>
</dbReference>
<dbReference type="PANTHER" id="PTHR45867:SF3">
    <property type="entry name" value="ACID PHOSPHATASE TYPE 7"/>
    <property type="match status" value="1"/>
</dbReference>
<organism evidence="7 8">
    <name type="scientific">Capsaspora owczarzaki (strain ATCC 30864)</name>
    <dbReference type="NCBI Taxonomy" id="595528"/>
    <lineage>
        <taxon>Eukaryota</taxon>
        <taxon>Filasterea</taxon>
        <taxon>Capsaspora</taxon>
    </lineage>
</organism>
<dbReference type="InParanoid" id="A0A0D2X5D2"/>
<gene>
    <name evidence="7" type="ORF">CAOG_007432</name>
</gene>
<dbReference type="Proteomes" id="UP000008743">
    <property type="component" value="Unassembled WGS sequence"/>
</dbReference>
<evidence type="ECO:0000256" key="3">
    <source>
        <dbReference type="RuleBase" id="RU361203"/>
    </source>
</evidence>
<dbReference type="InterPro" id="IPR029052">
    <property type="entry name" value="Metallo-depent_PP-like"/>
</dbReference>
<dbReference type="InterPro" id="IPR008963">
    <property type="entry name" value="Purple_acid_Pase-like_N"/>
</dbReference>
<feature type="domain" description="Purple acid phosphatase C-terminal" evidence="5">
    <location>
        <begin position="473"/>
        <end position="532"/>
    </location>
</feature>
<feature type="signal peptide" evidence="3">
    <location>
        <begin position="1"/>
        <end position="23"/>
    </location>
</feature>
<dbReference type="PhylomeDB" id="A0A0D2X5D2"/>
<dbReference type="InterPro" id="IPR015914">
    <property type="entry name" value="PAPs_N"/>
</dbReference>
<dbReference type="EMBL" id="KE346374">
    <property type="protein sequence ID" value="KJE97604.1"/>
    <property type="molecule type" value="Genomic_DNA"/>
</dbReference>
<dbReference type="Pfam" id="PF14008">
    <property type="entry name" value="Metallophos_C"/>
    <property type="match status" value="1"/>
</dbReference>
<dbReference type="AlphaFoldDB" id="A0A0D2X5D2"/>
<dbReference type="CDD" id="cd00839">
    <property type="entry name" value="MPP_PAPs"/>
    <property type="match status" value="1"/>
</dbReference>
<dbReference type="InterPro" id="IPR004843">
    <property type="entry name" value="Calcineurin-like_PHP"/>
</dbReference>
<keyword evidence="3" id="KW-0378">Hydrolase</keyword>
<evidence type="ECO:0000259" key="6">
    <source>
        <dbReference type="Pfam" id="PF16656"/>
    </source>
</evidence>
<feature type="chain" id="PRO_5005113524" description="Purple acid phosphatase" evidence="3">
    <location>
        <begin position="24"/>
        <end position="540"/>
    </location>
</feature>
<dbReference type="Gene3D" id="2.60.40.380">
    <property type="entry name" value="Purple acid phosphatase-like, N-terminal"/>
    <property type="match status" value="1"/>
</dbReference>
<dbReference type="PANTHER" id="PTHR45867">
    <property type="entry name" value="PURPLE ACID PHOSPHATASE"/>
    <property type="match status" value="1"/>
</dbReference>
<feature type="domain" description="Purple acid phosphatase N-terminal" evidence="6">
    <location>
        <begin position="144"/>
        <end position="243"/>
    </location>
</feature>
<evidence type="ECO:0000259" key="4">
    <source>
        <dbReference type="Pfam" id="PF00149"/>
    </source>
</evidence>
<dbReference type="GO" id="GO:0003993">
    <property type="term" value="F:acid phosphatase activity"/>
    <property type="evidence" value="ECO:0007669"/>
    <property type="project" value="UniProtKB-EC"/>
</dbReference>
<dbReference type="Gene3D" id="3.60.21.10">
    <property type="match status" value="1"/>
</dbReference>
<sequence>MSSSRTAPFVLVVVIAAAALSAALTAADAHASVGSGLHRRAMPPSSSAAAGNPSPSTLYCGVCEAGIDAIETNKTDTEIMDDLRKVCTSVLPKALATDCVKGIDDMAKLVGSQDQGILVKYSTFALCSIMGACAFDCCSTPFTPEQIHIAVAGNNSRDISVQWVTLQEVSNASVIWGTSTNSLTNFAPATAHPMQIYGWRGVIYRAVMTNLAPATTYHYRVGSFTDKQFYPHPAGSQPDLKFTTESVEPYPVRVACVGDIGGDDPSDFTVLRIADGINSGLFNLSLFDGDLSYADGVEFIEDMYQRKIEVLAAFAPHMTAPGNHEGFTDFITYKARYNVPYEESGSTDPLYYSFNYGGIHFINYNTEGPMGISIGDIQSNTPQYQWLLNDLIQANKNRDKQPWIVVSGHRALYCSANKEDCQTLSELLRKDLEDLFMQQKVDIVMQAHLHYYECFYPTYNSTKMGNDFNNPKAPVYIVNGAGGNKEHVTGFPSTFPDIVAAAYGVYGYGVLTAHDASNLQWQFYEAQSNSILHDITITRP</sequence>
<evidence type="ECO:0000313" key="8">
    <source>
        <dbReference type="Proteomes" id="UP000008743"/>
    </source>
</evidence>
<dbReference type="InterPro" id="IPR041792">
    <property type="entry name" value="MPP_PAP"/>
</dbReference>
<evidence type="ECO:0000256" key="2">
    <source>
        <dbReference type="ARBA" id="ARBA00023180"/>
    </source>
</evidence>
<comment type="catalytic activity">
    <reaction evidence="3">
        <text>a phosphate monoester + H2O = an alcohol + phosphate</text>
        <dbReference type="Rhea" id="RHEA:15017"/>
        <dbReference type="ChEBI" id="CHEBI:15377"/>
        <dbReference type="ChEBI" id="CHEBI:30879"/>
        <dbReference type="ChEBI" id="CHEBI:43474"/>
        <dbReference type="ChEBI" id="CHEBI:67140"/>
        <dbReference type="EC" id="3.1.3.2"/>
    </reaction>
</comment>
<evidence type="ECO:0000313" key="7">
    <source>
        <dbReference type="EMBL" id="KJE97604.1"/>
    </source>
</evidence>
<keyword evidence="1 3" id="KW-0732">Signal</keyword>
<dbReference type="STRING" id="595528.A0A0D2X5D2"/>
<keyword evidence="8" id="KW-1185">Reference proteome</keyword>
<dbReference type="Pfam" id="PF00149">
    <property type="entry name" value="Metallophos"/>
    <property type="match status" value="1"/>
</dbReference>
<dbReference type="RefSeq" id="XP_004343291.2">
    <property type="nucleotide sequence ID" value="XM_004343241.2"/>
</dbReference>
<feature type="domain" description="Calcineurin-like phosphoesterase" evidence="4">
    <location>
        <begin position="253"/>
        <end position="452"/>
    </location>
</feature>
<proteinExistence type="inferred from homology"/>
<dbReference type="OrthoDB" id="45007at2759"/>
<evidence type="ECO:0000256" key="1">
    <source>
        <dbReference type="ARBA" id="ARBA00022729"/>
    </source>
</evidence>
<accession>A0A0D2X5D2</accession>